<gene>
    <name evidence="2" type="ORF">FGL98_17010</name>
</gene>
<dbReference type="EMBL" id="VCQV01000026">
    <property type="protein sequence ID" value="TWP34593.1"/>
    <property type="molecule type" value="Genomic_DNA"/>
</dbReference>
<dbReference type="PANTHER" id="PTHR37298">
    <property type="entry name" value="UPF0111 PROTEIN YKAA"/>
    <property type="match status" value="1"/>
</dbReference>
<name>A0A563DXD4_9MICO</name>
<dbReference type="RefSeq" id="WP_146318651.1">
    <property type="nucleotide sequence ID" value="NZ_VCQV01000026.1"/>
</dbReference>
<comment type="caution">
    <text evidence="2">The sequence shown here is derived from an EMBL/GenBank/DDBJ whole genome shotgun (WGS) entry which is preliminary data.</text>
</comment>
<dbReference type="InterPro" id="IPR038078">
    <property type="entry name" value="PhoU-like_sf"/>
</dbReference>
<dbReference type="Proteomes" id="UP000320244">
    <property type="component" value="Unassembled WGS sequence"/>
</dbReference>
<evidence type="ECO:0000313" key="3">
    <source>
        <dbReference type="Proteomes" id="UP000320244"/>
    </source>
</evidence>
<proteinExistence type="inferred from homology"/>
<reference evidence="2 3" key="1">
    <citation type="submission" date="2019-05" db="EMBL/GenBank/DDBJ databases">
        <authorList>
            <person name="Lee S.D."/>
        </authorList>
    </citation>
    <scope>NUCLEOTIDE SEQUENCE [LARGE SCALE GENOMIC DNA]</scope>
    <source>
        <strain evidence="2 3">C5-26</strain>
    </source>
</reference>
<dbReference type="PANTHER" id="PTHR37298:SF1">
    <property type="entry name" value="UPF0111 PROTEIN YKAA"/>
    <property type="match status" value="1"/>
</dbReference>
<evidence type="ECO:0000256" key="1">
    <source>
        <dbReference type="ARBA" id="ARBA00008591"/>
    </source>
</evidence>
<sequence length="204" mass="22871">MRLKPRDNRFYDLFTTAAGNTLDGAVLMEEFLSVPQADRERVADRIKEVEHAGDDTTHEIMQALNTSFITPFDREDIAHLAGQLDDVLDALDDAAELTVLYRVDELPEAVKKQASILKEAAALTVEVMPRLRTLKDLEEYWISINDLENQADTVYRSLLAELFNDGGDAVRIIKLKEVIDQLEAAADAFEHVADVVQTIALKES</sequence>
<accession>A0A563DXD4</accession>
<dbReference type="InterPro" id="IPR018445">
    <property type="entry name" value="Put_Phosphate_transp_reg"/>
</dbReference>
<reference evidence="2 3" key="2">
    <citation type="submission" date="2019-08" db="EMBL/GenBank/DDBJ databases">
        <title>Jejuicoccus antrihumi gen. nov., sp. nov., a new member of the family Dermacoccaceae isolated from a cave.</title>
        <authorList>
            <person name="Schumann P."/>
            <person name="Kim I.S."/>
        </authorList>
    </citation>
    <scope>NUCLEOTIDE SEQUENCE [LARGE SCALE GENOMIC DNA]</scope>
    <source>
        <strain evidence="2 3">C5-26</strain>
    </source>
</reference>
<organism evidence="2 3">
    <name type="scientific">Leekyejoonella antrihumi</name>
    <dbReference type="NCBI Taxonomy" id="1660198"/>
    <lineage>
        <taxon>Bacteria</taxon>
        <taxon>Bacillati</taxon>
        <taxon>Actinomycetota</taxon>
        <taxon>Actinomycetes</taxon>
        <taxon>Micrococcales</taxon>
        <taxon>Dermacoccaceae</taxon>
        <taxon>Leekyejoonella</taxon>
    </lineage>
</organism>
<dbReference type="OrthoDB" id="9797568at2"/>
<dbReference type="Pfam" id="PF01865">
    <property type="entry name" value="PhoU_div"/>
    <property type="match status" value="1"/>
</dbReference>
<dbReference type="AlphaFoldDB" id="A0A563DXD4"/>
<dbReference type="Gene3D" id="1.20.58.220">
    <property type="entry name" value="Phosphate transport system protein phou homolog 2, domain 2"/>
    <property type="match status" value="1"/>
</dbReference>
<dbReference type="InterPro" id="IPR052912">
    <property type="entry name" value="UPF0111_domain"/>
</dbReference>
<protein>
    <submittedName>
        <fullName evidence="2">DUF47 family protein</fullName>
    </submittedName>
</protein>
<keyword evidence="3" id="KW-1185">Reference proteome</keyword>
<evidence type="ECO:0000313" key="2">
    <source>
        <dbReference type="EMBL" id="TWP34593.1"/>
    </source>
</evidence>
<comment type="similarity">
    <text evidence="1">Belongs to the UPF0111 family.</text>
</comment>